<dbReference type="InterPro" id="IPR016032">
    <property type="entry name" value="Sig_transdc_resp-reg_C-effctor"/>
</dbReference>
<dbReference type="Proteomes" id="UP000036261">
    <property type="component" value="Unassembled WGS sequence"/>
</dbReference>
<keyword evidence="4" id="KW-1185">Reference proteome</keyword>
<dbReference type="PROSITE" id="PS51257">
    <property type="entry name" value="PROKAR_LIPOPROTEIN"/>
    <property type="match status" value="1"/>
</dbReference>
<dbReference type="AlphaFoldDB" id="A0A0J7I1A0"/>
<keyword evidence="1" id="KW-0802">TPR repeat</keyword>
<name>A0A0J7I1A0_9FLAO</name>
<feature type="transmembrane region" description="Helical" evidence="2">
    <location>
        <begin position="377"/>
        <end position="398"/>
    </location>
</feature>
<keyword evidence="2" id="KW-0472">Membrane</keyword>
<dbReference type="PROSITE" id="PS50005">
    <property type="entry name" value="TPR"/>
    <property type="match status" value="2"/>
</dbReference>
<dbReference type="SUPFAM" id="SSF46894">
    <property type="entry name" value="C-terminal effector domain of the bipartite response regulators"/>
    <property type="match status" value="1"/>
</dbReference>
<dbReference type="InterPro" id="IPR011990">
    <property type="entry name" value="TPR-like_helical_dom_sf"/>
</dbReference>
<organism evidence="3 4">
    <name type="scientific">Chryseobacterium angstadtii</name>
    <dbReference type="NCBI Taxonomy" id="558151"/>
    <lineage>
        <taxon>Bacteria</taxon>
        <taxon>Pseudomonadati</taxon>
        <taxon>Bacteroidota</taxon>
        <taxon>Flavobacteriia</taxon>
        <taxon>Flavobacteriales</taxon>
        <taxon>Weeksellaceae</taxon>
        <taxon>Chryseobacterium group</taxon>
        <taxon>Chryseobacterium</taxon>
    </lineage>
</organism>
<feature type="repeat" description="TPR" evidence="1">
    <location>
        <begin position="143"/>
        <end position="176"/>
    </location>
</feature>
<keyword evidence="2" id="KW-0812">Transmembrane</keyword>
<dbReference type="Pfam" id="PF13424">
    <property type="entry name" value="TPR_12"/>
    <property type="match status" value="1"/>
</dbReference>
<accession>A0A0J7I1A0</accession>
<proteinExistence type="predicted"/>
<dbReference type="GO" id="GO:0003677">
    <property type="term" value="F:DNA binding"/>
    <property type="evidence" value="ECO:0007669"/>
    <property type="project" value="InterPro"/>
</dbReference>
<feature type="repeat" description="TPR" evidence="1">
    <location>
        <begin position="183"/>
        <end position="216"/>
    </location>
</feature>
<reference evidence="3 4" key="1">
    <citation type="journal article" date="2013" name="Int. J. Syst. Evol. Microbiol.">
        <title>Chryseobacterium angstadtii sp. nov., isolated from a newt tank.</title>
        <authorList>
            <person name="Kirk K.E."/>
            <person name="Hoffman J.A."/>
            <person name="Smith K.A."/>
            <person name="Strahan B.L."/>
            <person name="Failor K.C."/>
            <person name="Krebs J.E."/>
            <person name="Gale A.N."/>
            <person name="Do T.D."/>
            <person name="Sontag T.C."/>
            <person name="Batties A.M."/>
            <person name="Mistiszyn K."/>
            <person name="Newman J.D."/>
        </authorList>
    </citation>
    <scope>NUCLEOTIDE SEQUENCE [LARGE SCALE GENOMIC DNA]</scope>
    <source>
        <strain evidence="3 4">KM</strain>
    </source>
</reference>
<dbReference type="InterPro" id="IPR019734">
    <property type="entry name" value="TPR_rpt"/>
</dbReference>
<keyword evidence="2" id="KW-1133">Transmembrane helix</keyword>
<dbReference type="Gene3D" id="1.25.40.10">
    <property type="entry name" value="Tetratricopeptide repeat domain"/>
    <property type="match status" value="1"/>
</dbReference>
<dbReference type="OrthoDB" id="1090267at2"/>
<evidence type="ECO:0000313" key="3">
    <source>
        <dbReference type="EMBL" id="KMQ59556.1"/>
    </source>
</evidence>
<dbReference type="EMBL" id="LFND01000007">
    <property type="protein sequence ID" value="KMQ59556.1"/>
    <property type="molecule type" value="Genomic_DNA"/>
</dbReference>
<dbReference type="SUPFAM" id="SSF48452">
    <property type="entry name" value="TPR-like"/>
    <property type="match status" value="1"/>
</dbReference>
<dbReference type="STRING" id="558151.ACM46_21005"/>
<gene>
    <name evidence="3" type="ORF">ACM46_21005</name>
</gene>
<evidence type="ECO:0000256" key="1">
    <source>
        <dbReference type="PROSITE-ProRule" id="PRU00339"/>
    </source>
</evidence>
<sequence length="575" mass="67619">MKRIRSIFLFFLFSILSCINPKKENDYFFAIGKEMTHDIRNNPEEIKRLANREYEKYKKSGDIKYFISSKQVGLVLYSKDKQKQIPLFFELMKLNNGRFDYISMICNNNLAAYFEKTAPDWALKYVNAAIEASENMEEKYSLEHLYHFKGRVLYNEGKYHDAMILFQKALEIFKERNETLYIASMYNNFGACYDKLNQLQSAITETEKAIQLLGNKPNLNNNEKTFLNYMKEGLAQYYMKEGNYRKAEELLLSEFTFSIPNKSYGMTISSSKCLLSIYESQIINPEAKKEIIQSLEKIEPKVHSIENEIGLNGILQDYYLKTDNTPGLKKVSLRLLELCKRHETRNRAEIEANLEFADQYLIKSANQESDYERRKNMYFLIGMILLVVLFSIITSLLIRMKKRKDIMHDKEKELFAKEKIISENEREILEKNILLQNEKINNLYLNLNLKTETEREFLNNIKKIKKLKNVDTEEVLRDLQLKMNNLIMIDKKNNDLINESSNENRKFIENLSQRYPGLTDQELQLCVYFKLDLTAKEVSLLEKLTVGSIRVYKTKIKTKLGLGKEDSLSETLNNI</sequence>
<dbReference type="RefSeq" id="WP_048508617.1">
    <property type="nucleotide sequence ID" value="NZ_LFND01000007.1"/>
</dbReference>
<dbReference type="SMART" id="SM00028">
    <property type="entry name" value="TPR"/>
    <property type="match status" value="3"/>
</dbReference>
<evidence type="ECO:0000313" key="4">
    <source>
        <dbReference type="Proteomes" id="UP000036261"/>
    </source>
</evidence>
<comment type="caution">
    <text evidence="3">The sequence shown here is derived from an EMBL/GenBank/DDBJ whole genome shotgun (WGS) entry which is preliminary data.</text>
</comment>
<evidence type="ECO:0000256" key="2">
    <source>
        <dbReference type="SAM" id="Phobius"/>
    </source>
</evidence>
<dbReference type="GO" id="GO:0006355">
    <property type="term" value="P:regulation of DNA-templated transcription"/>
    <property type="evidence" value="ECO:0007669"/>
    <property type="project" value="InterPro"/>
</dbReference>
<protein>
    <submittedName>
        <fullName evidence="3">Uncharacterized protein</fullName>
    </submittedName>
</protein>
<dbReference type="PATRIC" id="fig|558151.6.peg.4412"/>